<evidence type="ECO:0000313" key="2">
    <source>
        <dbReference type="EMBL" id="EGO25326.1"/>
    </source>
</evidence>
<dbReference type="KEGG" id="sla:SERLADRAFT_465305"/>
<dbReference type="GeneID" id="18818875"/>
<dbReference type="AlphaFoldDB" id="F8NV64"/>
<dbReference type="EMBL" id="GL945433">
    <property type="protein sequence ID" value="EGO25326.1"/>
    <property type="molecule type" value="Genomic_DNA"/>
</dbReference>
<gene>
    <name evidence="2" type="ORF">SERLADRAFT_465305</name>
</gene>
<dbReference type="HOGENOM" id="CLU_2575320_0_0_1"/>
<accession>F8NV64</accession>
<feature type="compositionally biased region" description="Low complexity" evidence="1">
    <location>
        <begin position="31"/>
        <end position="50"/>
    </location>
</feature>
<evidence type="ECO:0000256" key="1">
    <source>
        <dbReference type="SAM" id="MobiDB-lite"/>
    </source>
</evidence>
<organism>
    <name type="scientific">Serpula lacrymans var. lacrymans (strain S7.9)</name>
    <name type="common">Dry rot fungus</name>
    <dbReference type="NCBI Taxonomy" id="578457"/>
    <lineage>
        <taxon>Eukaryota</taxon>
        <taxon>Fungi</taxon>
        <taxon>Dikarya</taxon>
        <taxon>Basidiomycota</taxon>
        <taxon>Agaricomycotina</taxon>
        <taxon>Agaricomycetes</taxon>
        <taxon>Agaricomycetidae</taxon>
        <taxon>Boletales</taxon>
        <taxon>Coniophorineae</taxon>
        <taxon>Serpulaceae</taxon>
        <taxon>Serpula</taxon>
    </lineage>
</organism>
<feature type="region of interest" description="Disordered" evidence="1">
    <location>
        <begin position="28"/>
        <end position="81"/>
    </location>
</feature>
<sequence>MGSAWALQHRYVFSFYMKFLISQFSPACPNGASSAKPKPTKSTSRTRTASGRGGSTRGRGSKRGKKGDKTKNNTFGAPDDF</sequence>
<proteinExistence type="predicted"/>
<dbReference type="RefSeq" id="XP_007317448.1">
    <property type="nucleotide sequence ID" value="XM_007317386.1"/>
</dbReference>
<feature type="compositionally biased region" description="Basic residues" evidence="1">
    <location>
        <begin position="59"/>
        <end position="68"/>
    </location>
</feature>
<name>F8NV64_SERL9</name>
<protein>
    <submittedName>
        <fullName evidence="2">Uncharacterized protein</fullName>
    </submittedName>
</protein>
<dbReference type="Proteomes" id="UP000008064">
    <property type="component" value="Unassembled WGS sequence"/>
</dbReference>
<reference evidence="2" key="1">
    <citation type="submission" date="2011-04" db="EMBL/GenBank/DDBJ databases">
        <title>Evolution of plant cell wall degrading machinery underlies the functional diversity of forest fungi.</title>
        <authorList>
            <consortium name="US DOE Joint Genome Institute (JGI-PGF)"/>
            <person name="Eastwood D.C."/>
            <person name="Floudas D."/>
            <person name="Binder M."/>
            <person name="Majcherczyk A."/>
            <person name="Schneider P."/>
            <person name="Aerts A."/>
            <person name="Asiegbu F.O."/>
            <person name="Baker S.E."/>
            <person name="Barry K."/>
            <person name="Bendiksby M."/>
            <person name="Blumentritt M."/>
            <person name="Coutinho P.M."/>
            <person name="Cullen D."/>
            <person name="Cullen D."/>
            <person name="Gathman A."/>
            <person name="Goodell B."/>
            <person name="Henrissat B."/>
            <person name="Ihrmark K."/>
            <person name="Kauserud H."/>
            <person name="Kohler A."/>
            <person name="LaButti K."/>
            <person name="Lapidus A."/>
            <person name="Lavin J.L."/>
            <person name="Lee Y.-H."/>
            <person name="Lindquist E."/>
            <person name="Lilly W."/>
            <person name="Lucas S."/>
            <person name="Morin E."/>
            <person name="Murat C."/>
            <person name="Oguiza J.A."/>
            <person name="Park J."/>
            <person name="Pisabarro A.G."/>
            <person name="Riley R."/>
            <person name="Rosling A."/>
            <person name="Salamov A."/>
            <person name="Schmidt O."/>
            <person name="Schmutz J."/>
            <person name="Skrede I."/>
            <person name="Stenlid J."/>
            <person name="Wiebenga A."/>
            <person name="Xie X."/>
            <person name="Kues U."/>
            <person name="Hibbett D.S."/>
            <person name="Hoffmeister D."/>
            <person name="Hogberg N."/>
            <person name="Martin F."/>
            <person name="Grigoriev I.V."/>
            <person name="Watkinson S.C."/>
        </authorList>
    </citation>
    <scope>NUCLEOTIDE SEQUENCE</scope>
    <source>
        <strain evidence="2">S7.9</strain>
    </source>
</reference>